<keyword evidence="4" id="KW-1185">Reference proteome</keyword>
<organism evidence="3 4">
    <name type="scientific">Colletotrichum fioriniae PJ7</name>
    <dbReference type="NCBI Taxonomy" id="1445577"/>
    <lineage>
        <taxon>Eukaryota</taxon>
        <taxon>Fungi</taxon>
        <taxon>Dikarya</taxon>
        <taxon>Ascomycota</taxon>
        <taxon>Pezizomycotina</taxon>
        <taxon>Sordariomycetes</taxon>
        <taxon>Hypocreomycetidae</taxon>
        <taxon>Glomerellales</taxon>
        <taxon>Glomerellaceae</taxon>
        <taxon>Colletotrichum</taxon>
        <taxon>Colletotrichum acutatum species complex</taxon>
    </lineage>
</organism>
<feature type="region of interest" description="Disordered" evidence="1">
    <location>
        <begin position="1"/>
        <end position="49"/>
    </location>
</feature>
<feature type="compositionally biased region" description="Basic and acidic residues" evidence="1">
    <location>
        <begin position="1"/>
        <end position="11"/>
    </location>
</feature>
<gene>
    <name evidence="3" type="ORF">CFIO01_06344</name>
</gene>
<comment type="caution">
    <text evidence="3">The sequence shown here is derived from an EMBL/GenBank/DDBJ whole genome shotgun (WGS) entry which is preliminary data.</text>
</comment>
<dbReference type="AlphaFoldDB" id="A0A010S7I7"/>
<feature type="region of interest" description="Disordered" evidence="1">
    <location>
        <begin position="342"/>
        <end position="372"/>
    </location>
</feature>
<accession>A0A010S7I7</accession>
<protein>
    <submittedName>
        <fullName evidence="3">Uncharacterized protein</fullName>
    </submittedName>
</protein>
<feature type="transmembrane region" description="Helical" evidence="2">
    <location>
        <begin position="592"/>
        <end position="612"/>
    </location>
</feature>
<reference evidence="3 4" key="1">
    <citation type="submission" date="2014-02" db="EMBL/GenBank/DDBJ databases">
        <title>The genome sequence of Colletotrichum fioriniae PJ7.</title>
        <authorList>
            <person name="Baroncelli R."/>
            <person name="Thon M.R."/>
        </authorList>
    </citation>
    <scope>NUCLEOTIDE SEQUENCE [LARGE SCALE GENOMIC DNA]</scope>
    <source>
        <strain evidence="3 4">PJ7</strain>
    </source>
</reference>
<keyword evidence="2" id="KW-0472">Membrane</keyword>
<keyword evidence="2" id="KW-1133">Transmembrane helix</keyword>
<keyword evidence="2" id="KW-0812">Transmembrane</keyword>
<evidence type="ECO:0000256" key="2">
    <source>
        <dbReference type="SAM" id="Phobius"/>
    </source>
</evidence>
<dbReference type="HOGENOM" id="CLU_424517_0_0_1"/>
<dbReference type="KEGG" id="cfj:CFIO01_06344"/>
<dbReference type="Proteomes" id="UP000020467">
    <property type="component" value="Unassembled WGS sequence"/>
</dbReference>
<proteinExistence type="predicted"/>
<feature type="transmembrane region" description="Helical" evidence="2">
    <location>
        <begin position="624"/>
        <end position="642"/>
    </location>
</feature>
<dbReference type="eggNOG" id="ENOG502SA3X">
    <property type="taxonomic scope" value="Eukaryota"/>
</dbReference>
<evidence type="ECO:0000256" key="1">
    <source>
        <dbReference type="SAM" id="MobiDB-lite"/>
    </source>
</evidence>
<dbReference type="EMBL" id="JARH01000421">
    <property type="protein sequence ID" value="EXF80638.1"/>
    <property type="molecule type" value="Genomic_DNA"/>
</dbReference>
<evidence type="ECO:0000313" key="4">
    <source>
        <dbReference type="Proteomes" id="UP000020467"/>
    </source>
</evidence>
<feature type="compositionally biased region" description="Basic and acidic residues" evidence="1">
    <location>
        <begin position="28"/>
        <end position="44"/>
    </location>
</feature>
<sequence length="645" mass="72475">MSEEITSHPSDEIDEGIDLEGSNPDEAIDLRNDPGEEKDSHESGDSLSLTSLDEDSAISNFYQLDVLVGDDDEFITCLADVKGDDTQSFISLDLATRLGLNLVPAAPRLPQISVPIYGSISFNSFVRVKVQVPSMAVNAVNLSIGVIDVEKGRVEHLVLGSKTFKRVFGGILSDLRRHREINATKMVAGAYELASEWVNEINGSPLSQCSLHPTESDHSKFLYLTSSADELILAIESGVLHEPNIEKERLPALLSELDHCAPTKWKLDDAVTISWCDRSKLALECLSGRHWDWWPLPSPHRPLKSDGIRLIWTCGCGDFRSENLPTILAQKLLRLLNERGMSGGAPGTLEPPNGRDQPQGIIHPTEPRTGPKALARDIATPGHISQMTMHNENNSGCQLPETFIFLMVASSSLDLNQIDSTEKCTRTFAVDLQDGYRQLRGFWRYWFSVYVFSHCDFFRFEKFGTSLFTDVKEDLPPEGEVPEYFYYPRPAEGPRPISPKEFQHIYYHCRKDPGIADKNPNNPFHSTVNQVRSRLRLLKAWMPALNRRYQGPLPTDTVPRIPKRCCRFDELSNVREQFWGLHAREAVSFMRVTIYIFVSMASCFVSCLWYLVGSGGEVIDLQNATVPLMVALTLINLSLIWISKH</sequence>
<name>A0A010S7I7_9PEZI</name>
<evidence type="ECO:0000313" key="3">
    <source>
        <dbReference type="EMBL" id="EXF80638.1"/>
    </source>
</evidence>
<dbReference type="OrthoDB" id="443402at2759"/>